<dbReference type="GO" id="GO:0003824">
    <property type="term" value="F:catalytic activity"/>
    <property type="evidence" value="ECO:0007669"/>
    <property type="project" value="InterPro"/>
</dbReference>
<organism evidence="3 4">
    <name type="scientific">Halalkalibacter alkaliphilus</name>
    <dbReference type="NCBI Taxonomy" id="2917993"/>
    <lineage>
        <taxon>Bacteria</taxon>
        <taxon>Bacillati</taxon>
        <taxon>Bacillota</taxon>
        <taxon>Bacilli</taxon>
        <taxon>Bacillales</taxon>
        <taxon>Bacillaceae</taxon>
        <taxon>Halalkalibacter</taxon>
    </lineage>
</organism>
<dbReference type="PANTHER" id="PTHR42942:SF1">
    <property type="entry name" value="ALKYLTRANSFERASE-LIKE PROTEIN 1"/>
    <property type="match status" value="1"/>
</dbReference>
<dbReference type="NCBIfam" id="TIGR00589">
    <property type="entry name" value="ogt"/>
    <property type="match status" value="1"/>
</dbReference>
<gene>
    <name evidence="3" type="ORF">MF646_16525</name>
</gene>
<dbReference type="InterPro" id="IPR036217">
    <property type="entry name" value="MethylDNA_cys_MeTrfase_DNAb"/>
</dbReference>
<dbReference type="RefSeq" id="WP_250097615.1">
    <property type="nucleotide sequence ID" value="NZ_JAKRYL010000018.1"/>
</dbReference>
<dbReference type="Proteomes" id="UP001139150">
    <property type="component" value="Unassembled WGS sequence"/>
</dbReference>
<dbReference type="CDD" id="cd06445">
    <property type="entry name" value="ATase"/>
    <property type="match status" value="1"/>
</dbReference>
<accession>A0A9X2CV85</accession>
<comment type="caution">
    <text evidence="3">The sequence shown here is derived from an EMBL/GenBank/DDBJ whole genome shotgun (WGS) entry which is preliminary data.</text>
</comment>
<reference evidence="3" key="1">
    <citation type="submission" date="2022-02" db="EMBL/GenBank/DDBJ databases">
        <title>Halalkalibacter sp. nov. isolated from Lonar Lake, India.</title>
        <authorList>
            <person name="Joshi A."/>
            <person name="Thite S."/>
            <person name="Lodha T."/>
        </authorList>
    </citation>
    <scope>NUCLEOTIDE SEQUENCE</scope>
    <source>
        <strain evidence="3">MEB205</strain>
    </source>
</reference>
<dbReference type="SUPFAM" id="SSF46767">
    <property type="entry name" value="Methylated DNA-protein cysteine methyltransferase, C-terminal domain"/>
    <property type="match status" value="1"/>
</dbReference>
<evidence type="ECO:0000313" key="4">
    <source>
        <dbReference type="Proteomes" id="UP001139150"/>
    </source>
</evidence>
<sequence>MQPFTERVIDIIVHIPKGKVMTYGQIAKLAGNPRAARQVARILHSMSKKYKLPWHRVINAKGEISFHDEELQINQTMALEGEGVSVISNKVDLKQFQYNKK</sequence>
<proteinExistence type="predicted"/>
<keyword evidence="4" id="KW-1185">Reference proteome</keyword>
<feature type="domain" description="Methylated-DNA-[protein]-cysteine S-methyltransferase DNA binding" evidence="2">
    <location>
        <begin position="3"/>
        <end position="84"/>
    </location>
</feature>
<protein>
    <submittedName>
        <fullName evidence="3">MGMT family protein</fullName>
    </submittedName>
</protein>
<dbReference type="Gene3D" id="1.10.10.10">
    <property type="entry name" value="Winged helix-like DNA-binding domain superfamily/Winged helix DNA-binding domain"/>
    <property type="match status" value="1"/>
</dbReference>
<keyword evidence="1" id="KW-0227">DNA damage</keyword>
<evidence type="ECO:0000259" key="2">
    <source>
        <dbReference type="Pfam" id="PF01035"/>
    </source>
</evidence>
<dbReference type="InterPro" id="IPR014048">
    <property type="entry name" value="MethylDNA_cys_MeTrfase_DNA-bd"/>
</dbReference>
<dbReference type="InterPro" id="IPR052520">
    <property type="entry name" value="ATL_DNA_repair"/>
</dbReference>
<dbReference type="GO" id="GO:0006281">
    <property type="term" value="P:DNA repair"/>
    <property type="evidence" value="ECO:0007669"/>
    <property type="project" value="InterPro"/>
</dbReference>
<dbReference type="AlphaFoldDB" id="A0A9X2CV85"/>
<dbReference type="InterPro" id="IPR036388">
    <property type="entry name" value="WH-like_DNA-bd_sf"/>
</dbReference>
<evidence type="ECO:0000256" key="1">
    <source>
        <dbReference type="ARBA" id="ARBA00022763"/>
    </source>
</evidence>
<dbReference type="PANTHER" id="PTHR42942">
    <property type="entry name" value="6-O-METHYLGUANINE DNA METHYLTRANSFERASE"/>
    <property type="match status" value="1"/>
</dbReference>
<evidence type="ECO:0000313" key="3">
    <source>
        <dbReference type="EMBL" id="MCL7748730.1"/>
    </source>
</evidence>
<dbReference type="Pfam" id="PF01035">
    <property type="entry name" value="DNA_binding_1"/>
    <property type="match status" value="1"/>
</dbReference>
<name>A0A9X2CV85_9BACI</name>
<dbReference type="EMBL" id="JAKRYL010000018">
    <property type="protein sequence ID" value="MCL7748730.1"/>
    <property type="molecule type" value="Genomic_DNA"/>
</dbReference>